<dbReference type="RefSeq" id="WP_183998922.1">
    <property type="nucleotide sequence ID" value="NZ_JACIEH010000003.1"/>
</dbReference>
<sequence>MRLAFALALIAAPTAALAQEPGPQDARDTVQAYYAAIERGDFRTAYGLWDRGGQASGKSFASFRQGFASTAHSRVETRNPGREDAGMSQRWITVPVDVYATLKNGRRQHFRGSYTLHRVVPGVSANRADTRWHLSSAKLVAVR</sequence>
<evidence type="ECO:0000256" key="1">
    <source>
        <dbReference type="SAM" id="SignalP"/>
    </source>
</evidence>
<dbReference type="SUPFAM" id="SSF54427">
    <property type="entry name" value="NTF2-like"/>
    <property type="match status" value="1"/>
</dbReference>
<gene>
    <name evidence="2" type="ORF">GGR46_003100</name>
</gene>
<organism evidence="2 3">
    <name type="scientific">Sphingomonas kyeonggiensis</name>
    <dbReference type="NCBI Taxonomy" id="1268553"/>
    <lineage>
        <taxon>Bacteria</taxon>
        <taxon>Pseudomonadati</taxon>
        <taxon>Pseudomonadota</taxon>
        <taxon>Alphaproteobacteria</taxon>
        <taxon>Sphingomonadales</taxon>
        <taxon>Sphingomonadaceae</taxon>
        <taxon>Sphingomonas</taxon>
    </lineage>
</organism>
<keyword evidence="1" id="KW-0732">Signal</keyword>
<dbReference type="EMBL" id="JACIEH010000003">
    <property type="protein sequence ID" value="MBB4099528.1"/>
    <property type="molecule type" value="Genomic_DNA"/>
</dbReference>
<dbReference type="InterPro" id="IPR032710">
    <property type="entry name" value="NTF2-like_dom_sf"/>
</dbReference>
<comment type="caution">
    <text evidence="2">The sequence shown here is derived from an EMBL/GenBank/DDBJ whole genome shotgun (WGS) entry which is preliminary data.</text>
</comment>
<feature type="signal peptide" evidence="1">
    <location>
        <begin position="1"/>
        <end position="18"/>
    </location>
</feature>
<feature type="chain" id="PRO_5031365674" description="DUF4440 domain-containing protein" evidence="1">
    <location>
        <begin position="19"/>
        <end position="143"/>
    </location>
</feature>
<dbReference type="AlphaFoldDB" id="A0A7W6JU04"/>
<evidence type="ECO:0008006" key="4">
    <source>
        <dbReference type="Google" id="ProtNLM"/>
    </source>
</evidence>
<keyword evidence="3" id="KW-1185">Reference proteome</keyword>
<evidence type="ECO:0000313" key="2">
    <source>
        <dbReference type="EMBL" id="MBB4099528.1"/>
    </source>
</evidence>
<dbReference type="Proteomes" id="UP000557392">
    <property type="component" value="Unassembled WGS sequence"/>
</dbReference>
<evidence type="ECO:0000313" key="3">
    <source>
        <dbReference type="Proteomes" id="UP000557392"/>
    </source>
</evidence>
<accession>A0A7W6JU04</accession>
<reference evidence="2 3" key="1">
    <citation type="submission" date="2020-08" db="EMBL/GenBank/DDBJ databases">
        <title>Genomic Encyclopedia of Type Strains, Phase IV (KMG-IV): sequencing the most valuable type-strain genomes for metagenomic binning, comparative biology and taxonomic classification.</title>
        <authorList>
            <person name="Goeker M."/>
        </authorList>
    </citation>
    <scope>NUCLEOTIDE SEQUENCE [LARGE SCALE GENOMIC DNA]</scope>
    <source>
        <strain evidence="2 3">DSM 101806</strain>
    </source>
</reference>
<protein>
    <recommendedName>
        <fullName evidence="4">DUF4440 domain-containing protein</fullName>
    </recommendedName>
</protein>
<proteinExistence type="predicted"/>
<name>A0A7W6JU04_9SPHN</name>